<dbReference type="Pfam" id="PF20009">
    <property type="entry name" value="GEVED"/>
    <property type="match status" value="1"/>
</dbReference>
<feature type="chain" id="PRO_5016029203" description="Fibronectin type-III domain-containing protein" evidence="7">
    <location>
        <begin position="19"/>
        <end position="869"/>
    </location>
</feature>
<dbReference type="PANTHER" id="PTHR43399">
    <property type="entry name" value="SUBTILISIN-RELATED"/>
    <property type="match status" value="1"/>
</dbReference>
<dbReference type="EMBL" id="QKSB01000004">
    <property type="protein sequence ID" value="PZE17350.1"/>
    <property type="molecule type" value="Genomic_DNA"/>
</dbReference>
<evidence type="ECO:0000256" key="5">
    <source>
        <dbReference type="ARBA" id="ARBA00022825"/>
    </source>
</evidence>
<dbReference type="InterPro" id="IPR022398">
    <property type="entry name" value="Peptidase_S8_His-AS"/>
</dbReference>
<dbReference type="Gene3D" id="3.40.50.200">
    <property type="entry name" value="Peptidase S8/S53 domain"/>
    <property type="match status" value="1"/>
</dbReference>
<evidence type="ECO:0000256" key="7">
    <source>
        <dbReference type="SAM" id="SignalP"/>
    </source>
</evidence>
<evidence type="ECO:0000256" key="4">
    <source>
        <dbReference type="ARBA" id="ARBA00022801"/>
    </source>
</evidence>
<dbReference type="InterPro" id="IPR000209">
    <property type="entry name" value="Peptidase_S8/S53_dom"/>
</dbReference>
<dbReference type="InterPro" id="IPR051048">
    <property type="entry name" value="Peptidase_S8/S53_subtilisin"/>
</dbReference>
<name>A0A2W1N1C3_9FLAO</name>
<dbReference type="Gene3D" id="2.60.40.10">
    <property type="entry name" value="Immunoglobulins"/>
    <property type="match status" value="2"/>
</dbReference>
<evidence type="ECO:0000259" key="8">
    <source>
        <dbReference type="PROSITE" id="PS50853"/>
    </source>
</evidence>
<gene>
    <name evidence="9" type="ORF">DNU06_08755</name>
</gene>
<comment type="caution">
    <text evidence="9">The sequence shown here is derived from an EMBL/GenBank/DDBJ whole genome shotgun (WGS) entry which is preliminary data.</text>
</comment>
<dbReference type="InterPro" id="IPR036116">
    <property type="entry name" value="FN3_sf"/>
</dbReference>
<evidence type="ECO:0000256" key="6">
    <source>
        <dbReference type="PROSITE-ProRule" id="PRU01240"/>
    </source>
</evidence>
<evidence type="ECO:0000313" key="9">
    <source>
        <dbReference type="EMBL" id="PZE17350.1"/>
    </source>
</evidence>
<keyword evidence="5" id="KW-0720">Serine protease</keyword>
<proteinExistence type="inferred from homology"/>
<keyword evidence="2" id="KW-0645">Protease</keyword>
<dbReference type="InterPro" id="IPR015500">
    <property type="entry name" value="Peptidase_S8_subtilisin-rel"/>
</dbReference>
<dbReference type="Proteomes" id="UP000249248">
    <property type="component" value="Unassembled WGS sequence"/>
</dbReference>
<dbReference type="InterPro" id="IPR026444">
    <property type="entry name" value="Secre_tail"/>
</dbReference>
<feature type="signal peptide" evidence="7">
    <location>
        <begin position="1"/>
        <end position="18"/>
    </location>
</feature>
<dbReference type="Pfam" id="PF18962">
    <property type="entry name" value="Por_Secre_tail"/>
    <property type="match status" value="1"/>
</dbReference>
<dbReference type="AlphaFoldDB" id="A0A2W1N1C3"/>
<keyword evidence="10" id="KW-1185">Reference proteome</keyword>
<sequence length="869" mass="93438">MKLLLLCLFFIGSFSVLAQNFVPNQILIQIASTAETREVFEKINQKSEVPITKITCISDIMNIYQVDYSATVELDKIIPQINVIRGIIGIQKNHYITERVTIPNDISFGNQWHLNNTGQSGGTVDADIDAIEAWDITTGGLTAHADTIVVCIIEGSGVDIDHEDLKANIWKNYAETPNNGIDDDANGYVDDFNGWNVQSSSDVISAGSHGTRVAGMIGAVGNNSIGVSGVNHRVKMMVVEGQQASNEATVLAAYTYPLKMRKKYNNSNGNEGAFVVVTNASWGVDNGDPANSPLWCAMYDSLGNAGIINVGATTNSSVNVDVYGDLPTTCPSDYLIGVTMTNRNDQLAGSGYGPINIDIAAPGQSVYLSNSGDTYNSTGGTSFAAPCVAGAIALMYAAPCPNFIGFAKTYPDSAVLKVRALVLENADLIANLNGSVATGGRLNVNESILALMNECDTNTCATPYAIKVTDLSDTAVTFKWQGFENDAYIITFTRADGSDTIINTTSDSIHFNNLLPCSTYKFNIKGNCTSDTSSASNTITIQTDGCCYAPDLILNDATPNSFNFTWNTILNATKYVIRYKLASASIWNYDTLTGNNYLLQNLDTCSDYELSIKSICTDSTRDFSTNYSFSTLGCGICFEGDYCSINSILVNSSFEWIESITLKGVTVNSGNNSGYYDGGVITDGLLPDNFYTISFEPGYAAGVFTEHYSLWLDLDQNGTFESSEKLIDNLTGSGAVSALLIIPNTSIHGITKMRIAMNGVNAASKCADEGGNIYGEYEDYCIQIGGSVGVSDQVMPAIKIYPNPTNYRFSIASPEKLTAIKVINTSGQVVANLKVNDSNLYDISHLSAGSYYIQMIGVSGISTQQLIKY</sequence>
<evidence type="ECO:0000256" key="2">
    <source>
        <dbReference type="ARBA" id="ARBA00022670"/>
    </source>
</evidence>
<dbReference type="InterPro" id="IPR013783">
    <property type="entry name" value="Ig-like_fold"/>
</dbReference>
<dbReference type="InterPro" id="IPR003961">
    <property type="entry name" value="FN3_dom"/>
</dbReference>
<dbReference type="RefSeq" id="WP_111062875.1">
    <property type="nucleotide sequence ID" value="NZ_JBHUCU010000016.1"/>
</dbReference>
<dbReference type="PROSITE" id="PS00137">
    <property type="entry name" value="SUBTILASE_HIS"/>
    <property type="match status" value="1"/>
</dbReference>
<dbReference type="PROSITE" id="PS50853">
    <property type="entry name" value="FN3"/>
    <property type="match status" value="1"/>
</dbReference>
<comment type="caution">
    <text evidence="6">Lacks conserved residue(s) required for the propagation of feature annotation.</text>
</comment>
<dbReference type="InterPro" id="IPR023828">
    <property type="entry name" value="Peptidase_S8_Ser-AS"/>
</dbReference>
<dbReference type="PROSITE" id="PS00138">
    <property type="entry name" value="SUBTILASE_SER"/>
    <property type="match status" value="1"/>
</dbReference>
<dbReference type="PROSITE" id="PS51892">
    <property type="entry name" value="SUBTILASE"/>
    <property type="match status" value="1"/>
</dbReference>
<dbReference type="PRINTS" id="PR00723">
    <property type="entry name" value="SUBTILISIN"/>
</dbReference>
<dbReference type="Pfam" id="PF00082">
    <property type="entry name" value="Peptidase_S8"/>
    <property type="match status" value="1"/>
</dbReference>
<dbReference type="NCBIfam" id="TIGR04183">
    <property type="entry name" value="Por_Secre_tail"/>
    <property type="match status" value="1"/>
</dbReference>
<evidence type="ECO:0000313" key="10">
    <source>
        <dbReference type="Proteomes" id="UP000249248"/>
    </source>
</evidence>
<keyword evidence="3 7" id="KW-0732">Signal</keyword>
<dbReference type="SUPFAM" id="SSF52743">
    <property type="entry name" value="Subtilisin-like"/>
    <property type="match status" value="1"/>
</dbReference>
<evidence type="ECO:0000256" key="1">
    <source>
        <dbReference type="ARBA" id="ARBA00011073"/>
    </source>
</evidence>
<dbReference type="PANTHER" id="PTHR43399:SF4">
    <property type="entry name" value="CELL WALL-ASSOCIATED PROTEASE"/>
    <property type="match status" value="1"/>
</dbReference>
<evidence type="ECO:0000256" key="3">
    <source>
        <dbReference type="ARBA" id="ARBA00022729"/>
    </source>
</evidence>
<feature type="domain" description="Fibronectin type-III" evidence="8">
    <location>
        <begin position="462"/>
        <end position="546"/>
    </location>
</feature>
<organism evidence="9 10">
    <name type="scientific">Putridiphycobacter roseus</name>
    <dbReference type="NCBI Taxonomy" id="2219161"/>
    <lineage>
        <taxon>Bacteria</taxon>
        <taxon>Pseudomonadati</taxon>
        <taxon>Bacteroidota</taxon>
        <taxon>Flavobacteriia</taxon>
        <taxon>Flavobacteriales</taxon>
        <taxon>Crocinitomicaceae</taxon>
        <taxon>Putridiphycobacter</taxon>
    </lineage>
</organism>
<dbReference type="GO" id="GO:0004252">
    <property type="term" value="F:serine-type endopeptidase activity"/>
    <property type="evidence" value="ECO:0007669"/>
    <property type="project" value="InterPro"/>
</dbReference>
<dbReference type="OrthoDB" id="9792152at2"/>
<dbReference type="GO" id="GO:0006508">
    <property type="term" value="P:proteolysis"/>
    <property type="evidence" value="ECO:0007669"/>
    <property type="project" value="UniProtKB-KW"/>
</dbReference>
<reference evidence="9 10" key="1">
    <citation type="submission" date="2018-06" db="EMBL/GenBank/DDBJ databases">
        <title>The draft genome sequence of Crocinitomix sp. SM1701.</title>
        <authorList>
            <person name="Zhang X."/>
        </authorList>
    </citation>
    <scope>NUCLEOTIDE SEQUENCE [LARGE SCALE GENOMIC DNA]</scope>
    <source>
        <strain evidence="9 10">SM1701</strain>
    </source>
</reference>
<dbReference type="CDD" id="cd00063">
    <property type="entry name" value="FN3"/>
    <property type="match status" value="2"/>
</dbReference>
<comment type="similarity">
    <text evidence="1 6">Belongs to the peptidase S8 family.</text>
</comment>
<protein>
    <recommendedName>
        <fullName evidence="8">Fibronectin type-III domain-containing protein</fullName>
    </recommendedName>
</protein>
<dbReference type="InterPro" id="IPR036852">
    <property type="entry name" value="Peptidase_S8/S53_dom_sf"/>
</dbReference>
<keyword evidence="4" id="KW-0378">Hydrolase</keyword>
<dbReference type="SUPFAM" id="SSF49265">
    <property type="entry name" value="Fibronectin type III"/>
    <property type="match status" value="1"/>
</dbReference>
<accession>A0A2W1N1C3</accession>
<dbReference type="InterPro" id="IPR045474">
    <property type="entry name" value="GEVED"/>
</dbReference>